<feature type="transmembrane region" description="Helical" evidence="2">
    <location>
        <begin position="179"/>
        <end position="197"/>
    </location>
</feature>
<reference evidence="3 4" key="1">
    <citation type="submission" date="2021-01" db="EMBL/GenBank/DDBJ databases">
        <title>Whole genome shotgun sequence of Planobispora siamensis NBRC 107568.</title>
        <authorList>
            <person name="Komaki H."/>
            <person name="Tamura T."/>
        </authorList>
    </citation>
    <scope>NUCLEOTIDE SEQUENCE [LARGE SCALE GENOMIC DNA]</scope>
    <source>
        <strain evidence="3 4">NBRC 107568</strain>
    </source>
</reference>
<organism evidence="3 4">
    <name type="scientific">Planobispora siamensis</name>
    <dbReference type="NCBI Taxonomy" id="936338"/>
    <lineage>
        <taxon>Bacteria</taxon>
        <taxon>Bacillati</taxon>
        <taxon>Actinomycetota</taxon>
        <taxon>Actinomycetes</taxon>
        <taxon>Streptosporangiales</taxon>
        <taxon>Streptosporangiaceae</taxon>
        <taxon>Planobispora</taxon>
    </lineage>
</organism>
<feature type="transmembrane region" description="Helical" evidence="2">
    <location>
        <begin position="156"/>
        <end position="172"/>
    </location>
</feature>
<feature type="transmembrane region" description="Helical" evidence="2">
    <location>
        <begin position="397"/>
        <end position="415"/>
    </location>
</feature>
<evidence type="ECO:0000313" key="3">
    <source>
        <dbReference type="EMBL" id="GIH89514.1"/>
    </source>
</evidence>
<gene>
    <name evidence="3" type="ORF">Psi01_01440</name>
</gene>
<dbReference type="EMBL" id="BOOJ01000002">
    <property type="protein sequence ID" value="GIH89514.1"/>
    <property type="molecule type" value="Genomic_DNA"/>
</dbReference>
<feature type="transmembrane region" description="Helical" evidence="2">
    <location>
        <begin position="37"/>
        <end position="55"/>
    </location>
</feature>
<accession>A0A8J3SCW4</accession>
<evidence type="ECO:0000256" key="1">
    <source>
        <dbReference type="SAM" id="MobiDB-lite"/>
    </source>
</evidence>
<feature type="compositionally biased region" description="Low complexity" evidence="1">
    <location>
        <begin position="18"/>
        <end position="27"/>
    </location>
</feature>
<evidence type="ECO:0000313" key="4">
    <source>
        <dbReference type="Proteomes" id="UP000619788"/>
    </source>
</evidence>
<dbReference type="Proteomes" id="UP000619788">
    <property type="component" value="Unassembled WGS sequence"/>
</dbReference>
<feature type="transmembrane region" description="Helical" evidence="2">
    <location>
        <begin position="373"/>
        <end position="390"/>
    </location>
</feature>
<sequence length="546" mass="56419">MQGLSRQERGSGARPADRGPAAGEGASPAGAARISPVALLAVVALCYAAAQLLLVSPRFALEWDEAVYASQFSGNGAPIAFHASRGWGTPLLVAPVVALTDSITVLRVYLTGVSALLLFVSFRLWLPLRPGRTVPVAAALFAGCWPAVFYGDEAMPNVPTALGAVALTALALRTATARGVPAGTAVATVGTVVVVSLFRPTDVTVIALTLAGALAFLLLSPARRRGTLIAIAALGAGLAAGWGLWIADALRRYGGVAERLEKATENFGEYRWLGGQHLRALDGPVVCSSHDTCGPVPVAGAVWLAVFLLLAAAGLASPRGRDRTAAGQGEDRTAAGRGEGRAVLAVPVVVAAGIAGAYLYYPSLTLPRYMLPAYGLLSIAAAAGLLRAAGALRRRAAPAYAVACCCVVVGGHLWVQTSQLLDNVGRLMPGRARDVTVAADLRKLGHGRPCLVYGWHAPQIGHYLGCEAAGTPGGQPLPATPRHVAAKAADGYAVIVVYKDDADRGAPDLASWPRYRLPASGWYARVNNGEIDTGVPPGRPYDEPGL</sequence>
<dbReference type="RefSeq" id="WP_204061918.1">
    <property type="nucleotide sequence ID" value="NZ_BOOJ01000002.1"/>
</dbReference>
<feature type="transmembrane region" description="Helical" evidence="2">
    <location>
        <begin position="133"/>
        <end position="150"/>
    </location>
</feature>
<feature type="transmembrane region" description="Helical" evidence="2">
    <location>
        <begin position="342"/>
        <end position="361"/>
    </location>
</feature>
<feature type="transmembrane region" description="Helical" evidence="2">
    <location>
        <begin position="203"/>
        <end position="220"/>
    </location>
</feature>
<name>A0A8J3SCW4_9ACTN</name>
<protein>
    <recommendedName>
        <fullName evidence="5">4-amino-4-deoxy-L-arabinose transferase</fullName>
    </recommendedName>
</protein>
<evidence type="ECO:0000256" key="2">
    <source>
        <dbReference type="SAM" id="Phobius"/>
    </source>
</evidence>
<proteinExistence type="predicted"/>
<comment type="caution">
    <text evidence="3">The sequence shown here is derived from an EMBL/GenBank/DDBJ whole genome shotgun (WGS) entry which is preliminary data.</text>
</comment>
<feature type="transmembrane region" description="Helical" evidence="2">
    <location>
        <begin position="227"/>
        <end position="247"/>
    </location>
</feature>
<evidence type="ECO:0008006" key="5">
    <source>
        <dbReference type="Google" id="ProtNLM"/>
    </source>
</evidence>
<feature type="compositionally biased region" description="Basic and acidic residues" evidence="1">
    <location>
        <begin position="1"/>
        <end position="17"/>
    </location>
</feature>
<feature type="transmembrane region" description="Helical" evidence="2">
    <location>
        <begin position="106"/>
        <end position="126"/>
    </location>
</feature>
<feature type="transmembrane region" description="Helical" evidence="2">
    <location>
        <begin position="298"/>
        <end position="316"/>
    </location>
</feature>
<dbReference type="AlphaFoldDB" id="A0A8J3SCW4"/>
<keyword evidence="4" id="KW-1185">Reference proteome</keyword>
<keyword evidence="2" id="KW-0472">Membrane</keyword>
<feature type="region of interest" description="Disordered" evidence="1">
    <location>
        <begin position="1"/>
        <end position="27"/>
    </location>
</feature>
<keyword evidence="2" id="KW-1133">Transmembrane helix</keyword>
<keyword evidence="2" id="KW-0812">Transmembrane</keyword>